<evidence type="ECO:0000259" key="2">
    <source>
        <dbReference type="Pfam" id="PF12770"/>
    </source>
</evidence>
<dbReference type="Proteomes" id="UP000658514">
    <property type="component" value="Unassembled WGS sequence"/>
</dbReference>
<feature type="repeat" description="TPR" evidence="1">
    <location>
        <begin position="247"/>
        <end position="280"/>
    </location>
</feature>
<gene>
    <name evidence="3" type="ORF">H6G24_18845</name>
</gene>
<evidence type="ECO:0000313" key="4">
    <source>
        <dbReference type="Proteomes" id="UP000658514"/>
    </source>
</evidence>
<dbReference type="PANTHER" id="PTHR10098">
    <property type="entry name" value="RAPSYN-RELATED"/>
    <property type="match status" value="1"/>
</dbReference>
<dbReference type="PANTHER" id="PTHR10098:SF108">
    <property type="entry name" value="TETRATRICOPEPTIDE REPEAT PROTEIN 28"/>
    <property type="match status" value="1"/>
</dbReference>
<feature type="repeat" description="TPR" evidence="1">
    <location>
        <begin position="127"/>
        <end position="160"/>
    </location>
</feature>
<sequence length="931" mass="102063">MRFSNIGLSFLALIIATASTPITFSLFASPGELRVLAQTSADRKAEADRLLQQGIEQYQTSQFEAALQSWQQALIIYRQIKDRKGEGQSLGNLGLAYDALGDYTKAIDYQQQLLAIAREIKDRKGEGTALGNLGIAYYALGNYTKAIDYQQQSLAIAREIKDRKGEGNALGNLGLAYYALGNYTKAIDYQQQLLAIAREIKDRLGEGAALGNLGLAYYALGNYTKAIDYQQQSLAIAREIKDRKGEGAALGNLGNAYYALGNYTKAIDYQQQLLAIAREIKDRKGEGQSLGNLGNAYDALGDYTKAIDYHSSRLAIAREIKDRKGEGAALGNLGLAYYALGDYTKAIDYHSSRLAIAREIKDRLGEGNALGNLGIAYYALGDYTKAIDYHSSRLAIAREIKDRLGEGKALGNLGVAYYALGDYTKAIDYQQQTLAIAREIKNRLGEWESLNNLGLAYQKSGKLPEAEKILLAGIEVLKSIRGDLGNNDAYKISIFEEQARTYRILQRVLIAQNKINDALLISEQGRSRALVDLLNLRLSAKNALANVEPTLSLLQQIAKQQNATLVEYSIIYDEFKIQGKQEGKESELYIWVIKPTGEVTFRKVDLKPLWQKENTTLAQLVTNSRESIGVRGRGIFESSYKPNPSLAKQRFQRLHQLLINPIADLLPKNPDERVTFIPQSSLFLVPFAALQDEQGKYLIEKHTILTAPAIQVLDLTRKQRQKVSGNQALVVGNPIMPSVSPKVGEAPQQLTPLPGAEKEAKEIAQLLNTKAITGKEATKAAFMQRLPQARFIHLATHGLLDDFKGLGVPGAVALAPDGKDNGLLTANEILDLKINAELVVLSACDTGQGKVTGDGVIGLSRALISAGAPSVIVTLWSIPDSPSALLMGEFYRQLQKNPDKAWALRQAMLVTMKQHPNPSAWAAFTLIGEAK</sequence>
<dbReference type="InterPro" id="IPR019734">
    <property type="entry name" value="TPR_rpt"/>
</dbReference>
<evidence type="ECO:0000256" key="1">
    <source>
        <dbReference type="PROSITE-ProRule" id="PRU00339"/>
    </source>
</evidence>
<feature type="repeat" description="TPR" evidence="1">
    <location>
        <begin position="207"/>
        <end position="240"/>
    </location>
</feature>
<keyword evidence="1" id="KW-0802">TPR repeat</keyword>
<evidence type="ECO:0000313" key="3">
    <source>
        <dbReference type="EMBL" id="MBD2197536.1"/>
    </source>
</evidence>
<accession>A0ABR8AC60</accession>
<feature type="repeat" description="TPR" evidence="1">
    <location>
        <begin position="167"/>
        <end position="200"/>
    </location>
</feature>
<dbReference type="SMART" id="SM00028">
    <property type="entry name" value="TPR"/>
    <property type="match status" value="11"/>
</dbReference>
<protein>
    <submittedName>
        <fullName evidence="3">Tetratricopeptide repeat protein</fullName>
    </submittedName>
</protein>
<proteinExistence type="predicted"/>
<dbReference type="Gene3D" id="1.25.40.10">
    <property type="entry name" value="Tetratricopeptide repeat domain"/>
    <property type="match status" value="3"/>
</dbReference>
<dbReference type="InterPro" id="IPR024983">
    <property type="entry name" value="CHAT_dom"/>
</dbReference>
<keyword evidence="4" id="KW-1185">Reference proteome</keyword>
<dbReference type="RefSeq" id="WP_190544721.1">
    <property type="nucleotide sequence ID" value="NZ_CAWPNO010000061.1"/>
</dbReference>
<comment type="caution">
    <text evidence="3">The sequence shown here is derived from an EMBL/GenBank/DDBJ whole genome shotgun (WGS) entry which is preliminary data.</text>
</comment>
<organism evidence="3 4">
    <name type="scientific">Calothrix parietina FACHB-288</name>
    <dbReference type="NCBI Taxonomy" id="2692896"/>
    <lineage>
        <taxon>Bacteria</taxon>
        <taxon>Bacillati</taxon>
        <taxon>Cyanobacteriota</taxon>
        <taxon>Cyanophyceae</taxon>
        <taxon>Nostocales</taxon>
        <taxon>Calotrichaceae</taxon>
        <taxon>Calothrix</taxon>
    </lineage>
</organism>
<feature type="domain" description="CHAT" evidence="2">
    <location>
        <begin position="651"/>
        <end position="929"/>
    </location>
</feature>
<name>A0ABR8AC60_9CYAN</name>
<dbReference type="EMBL" id="JACJQH010000029">
    <property type="protein sequence ID" value="MBD2197536.1"/>
    <property type="molecule type" value="Genomic_DNA"/>
</dbReference>
<dbReference type="InterPro" id="IPR011990">
    <property type="entry name" value="TPR-like_helical_dom_sf"/>
</dbReference>
<feature type="repeat" description="TPR" evidence="1">
    <location>
        <begin position="407"/>
        <end position="440"/>
    </location>
</feature>
<dbReference type="Pfam" id="PF13424">
    <property type="entry name" value="TPR_12"/>
    <property type="match status" value="5"/>
</dbReference>
<dbReference type="SUPFAM" id="SSF48452">
    <property type="entry name" value="TPR-like"/>
    <property type="match status" value="3"/>
</dbReference>
<reference evidence="3 4" key="1">
    <citation type="journal article" date="2020" name="ISME J.">
        <title>Comparative genomics reveals insights into cyanobacterial evolution and habitat adaptation.</title>
        <authorList>
            <person name="Chen M.Y."/>
            <person name="Teng W.K."/>
            <person name="Zhao L."/>
            <person name="Hu C.X."/>
            <person name="Zhou Y.K."/>
            <person name="Han B.P."/>
            <person name="Song L.R."/>
            <person name="Shu W.S."/>
        </authorList>
    </citation>
    <scope>NUCLEOTIDE SEQUENCE [LARGE SCALE GENOMIC DNA]</scope>
    <source>
        <strain evidence="3 4">FACHB-288</strain>
    </source>
</reference>
<dbReference type="Pfam" id="PF12770">
    <property type="entry name" value="CHAT"/>
    <property type="match status" value="1"/>
</dbReference>
<dbReference type="PROSITE" id="PS50005">
    <property type="entry name" value="TPR"/>
    <property type="match status" value="5"/>
</dbReference>